<sequence length="488" mass="55165">MNQPHSSRALRNQIIPSSLCGALVGSGIAFYISARDLILFMLAGGGASTGVTVLVDRRKRKLNQTEIGGRESVSSETLNQHLERQQKQYKGVVNEPRLKLANVRLTTEQEWLNIFIVGRAGAGKTQALIQLLDTLRQRSDFRVVILDRNGEMLRYFYRDRDLIFNPLDARSVTWSHTEEMRSLPALEIANSFIPIPEDTQDKIWYKQAQLLLANIWKKTANNEEVRQIINGSAQDMRMLLHDTPAIQCFEDPKLAASVRFTLNSQTECYEYLSDRGQPLSFYEYGRSDDRLWLFLPLLEGQTSTLKTPLSAAIDLVIRGILSKDPYPMMKTAIVIDELGALQKLPTLERLLAEGRKFGGTAIIGTQTDAQMTKTYGIESTRILLQNTFTKLILNCPDAETSQRMADLIGKRRYWETRVAINHNLGQGERSENIHHEKQEEYTVQPTELQMLPNLEGYLVIGGDNPVAKIRVPIHTQAPVADAFVPRSI</sequence>
<dbReference type="Pfam" id="PF10412">
    <property type="entry name" value="TrwB_AAD_bind"/>
    <property type="match status" value="1"/>
</dbReference>
<comment type="subcellular location">
    <subcellularLocation>
        <location evidence="1">Cell membrane</location>
        <topology evidence="1">Multi-pass membrane protein</topology>
    </subcellularLocation>
</comment>
<organism evidence="8 9">
    <name type="scientific">Floridaenema flaviceps BLCC-F50</name>
    <dbReference type="NCBI Taxonomy" id="3153642"/>
    <lineage>
        <taxon>Bacteria</taxon>
        <taxon>Bacillati</taxon>
        <taxon>Cyanobacteriota</taxon>
        <taxon>Cyanophyceae</taxon>
        <taxon>Oscillatoriophycideae</taxon>
        <taxon>Aerosakkonematales</taxon>
        <taxon>Aerosakkonemataceae</taxon>
        <taxon>Floridanema</taxon>
        <taxon>Floridanema flaviceps</taxon>
    </lineage>
</organism>
<evidence type="ECO:0000256" key="4">
    <source>
        <dbReference type="ARBA" id="ARBA00022989"/>
    </source>
</evidence>
<evidence type="ECO:0000313" key="8">
    <source>
        <dbReference type="EMBL" id="MFB2891638.1"/>
    </source>
</evidence>
<dbReference type="PANTHER" id="PTHR37937:SF1">
    <property type="entry name" value="CONJUGATIVE TRANSFER: DNA TRANSPORT"/>
    <property type="match status" value="1"/>
</dbReference>
<dbReference type="InterPro" id="IPR051539">
    <property type="entry name" value="T4SS-coupling_protein"/>
</dbReference>
<dbReference type="GO" id="GO:0003677">
    <property type="term" value="F:DNA binding"/>
    <property type="evidence" value="ECO:0007669"/>
    <property type="project" value="UniProtKB-KW"/>
</dbReference>
<dbReference type="CDD" id="cd01127">
    <property type="entry name" value="TrwB_TraG_TraD_VirD4"/>
    <property type="match status" value="1"/>
</dbReference>
<dbReference type="Gene3D" id="3.40.50.300">
    <property type="entry name" value="P-loop containing nucleotide triphosphate hydrolases"/>
    <property type="match status" value="2"/>
</dbReference>
<evidence type="ECO:0000256" key="1">
    <source>
        <dbReference type="ARBA" id="ARBA00004651"/>
    </source>
</evidence>
<evidence type="ECO:0000313" key="9">
    <source>
        <dbReference type="Proteomes" id="UP001576784"/>
    </source>
</evidence>
<dbReference type="SUPFAM" id="SSF52540">
    <property type="entry name" value="P-loop containing nucleoside triphosphate hydrolases"/>
    <property type="match status" value="1"/>
</dbReference>
<keyword evidence="4 6" id="KW-1133">Transmembrane helix</keyword>
<proteinExistence type="predicted"/>
<dbReference type="InterPro" id="IPR019476">
    <property type="entry name" value="T4SS_TraD_DNA-bd"/>
</dbReference>
<dbReference type="Proteomes" id="UP001576784">
    <property type="component" value="Unassembled WGS sequence"/>
</dbReference>
<keyword evidence="3 6" id="KW-0812">Transmembrane</keyword>
<evidence type="ECO:0000256" key="6">
    <source>
        <dbReference type="SAM" id="Phobius"/>
    </source>
</evidence>
<keyword evidence="2" id="KW-1003">Cell membrane</keyword>
<dbReference type="EMBL" id="JBHFNR010000015">
    <property type="protein sequence ID" value="MFB2891638.1"/>
    <property type="molecule type" value="Genomic_DNA"/>
</dbReference>
<keyword evidence="5 6" id="KW-0472">Membrane</keyword>
<feature type="transmembrane region" description="Helical" evidence="6">
    <location>
        <begin position="12"/>
        <end position="32"/>
    </location>
</feature>
<dbReference type="InterPro" id="IPR027417">
    <property type="entry name" value="P-loop_NTPase"/>
</dbReference>
<evidence type="ECO:0000256" key="2">
    <source>
        <dbReference type="ARBA" id="ARBA00022475"/>
    </source>
</evidence>
<gene>
    <name evidence="8" type="ORF">ACE1CI_01720</name>
</gene>
<comment type="caution">
    <text evidence="8">The sequence shown here is derived from an EMBL/GenBank/DDBJ whole genome shotgun (WGS) entry which is preliminary data.</text>
</comment>
<evidence type="ECO:0000256" key="3">
    <source>
        <dbReference type="ARBA" id="ARBA00022692"/>
    </source>
</evidence>
<evidence type="ECO:0000259" key="7">
    <source>
        <dbReference type="Pfam" id="PF10412"/>
    </source>
</evidence>
<name>A0ABV4XIU6_9CYAN</name>
<keyword evidence="9" id="KW-1185">Reference proteome</keyword>
<evidence type="ECO:0000256" key="5">
    <source>
        <dbReference type="ARBA" id="ARBA00023136"/>
    </source>
</evidence>
<reference evidence="8 9" key="1">
    <citation type="submission" date="2024-09" db="EMBL/GenBank/DDBJ databases">
        <title>Floridaenema gen nov. (Aerosakkonemataceae, Aerosakkonematales ord. nov., Cyanobacteria) from benthic tropical and subtropical fresh waters, with the description of four new species.</title>
        <authorList>
            <person name="Moretto J.A."/>
            <person name="Berthold D.E."/>
            <person name="Lefler F.W."/>
            <person name="Huang I.-S."/>
            <person name="Laughinghouse H. IV."/>
        </authorList>
    </citation>
    <scope>NUCLEOTIDE SEQUENCE [LARGE SCALE GENOMIC DNA]</scope>
    <source>
        <strain evidence="8 9">BLCC-F50</strain>
    </source>
</reference>
<keyword evidence="8" id="KW-0238">DNA-binding</keyword>
<dbReference type="RefSeq" id="WP_413261315.1">
    <property type="nucleotide sequence ID" value="NZ_JBHFNR010000015.1"/>
</dbReference>
<accession>A0ABV4XIU6</accession>
<protein>
    <submittedName>
        <fullName evidence="8">Type IV secretion system DNA-binding domain-containing protein</fullName>
    </submittedName>
</protein>
<feature type="domain" description="Type IV secretion system coupling protein TraD DNA-binding" evidence="7">
    <location>
        <begin position="98"/>
        <end position="472"/>
    </location>
</feature>
<dbReference type="PANTHER" id="PTHR37937">
    <property type="entry name" value="CONJUGATIVE TRANSFER: DNA TRANSPORT"/>
    <property type="match status" value="1"/>
</dbReference>